<protein>
    <submittedName>
        <fullName evidence="1">Uncharacterized protein</fullName>
    </submittedName>
</protein>
<dbReference type="Proteomes" id="UP000274792">
    <property type="component" value="Unassembled WGS sequence"/>
</dbReference>
<comment type="caution">
    <text evidence="1">The sequence shown here is derived from an EMBL/GenBank/DDBJ whole genome shotgun (WGS) entry which is preliminary data.</text>
</comment>
<dbReference type="AlphaFoldDB" id="A0AAJ4SKH1"/>
<proteinExistence type="predicted"/>
<sequence length="129" mass="15294">MKKAWQVNITGPGDWNFNKDNFIGIEIKSDEYLNFEYYEDAIEFIDSINSTNKYCDNCLSAHYLITEFNTYPEKILNSGEINIPYNFLSEEVITHNNEQIELENRDKETPHYELSEGEEFLEVDKNKFE</sequence>
<organism evidence="1 2">
    <name type="scientific">Mammaliicoccus sciuri</name>
    <name type="common">Staphylococcus sciuri</name>
    <dbReference type="NCBI Taxonomy" id="1296"/>
    <lineage>
        <taxon>Bacteria</taxon>
        <taxon>Bacillati</taxon>
        <taxon>Bacillota</taxon>
        <taxon>Bacilli</taxon>
        <taxon>Bacillales</taxon>
        <taxon>Staphylococcaceae</taxon>
        <taxon>Mammaliicoccus</taxon>
    </lineage>
</organism>
<accession>A0AAJ4SKH1</accession>
<dbReference type="RefSeq" id="WP_126476352.1">
    <property type="nucleotide sequence ID" value="NZ_RXWV01000003.1"/>
</dbReference>
<name>A0AAJ4SKH1_MAMSC</name>
<dbReference type="EMBL" id="RXWV01000003">
    <property type="protein sequence ID" value="RTX75389.1"/>
    <property type="molecule type" value="Genomic_DNA"/>
</dbReference>
<evidence type="ECO:0000313" key="2">
    <source>
        <dbReference type="Proteomes" id="UP000274792"/>
    </source>
</evidence>
<reference evidence="1 2" key="1">
    <citation type="submission" date="2018-10" db="EMBL/GenBank/DDBJ databases">
        <title>A collection Staphylococci species genome sequencing.</title>
        <authorList>
            <person name="Cole K."/>
        </authorList>
    </citation>
    <scope>NUCLEOTIDE SEQUENCE [LARGE SCALE GENOMIC DNA]</scope>
    <source>
        <strain evidence="2">NCTC 12218</strain>
    </source>
</reference>
<gene>
    <name evidence="1" type="ORF">CD117_00555</name>
</gene>
<evidence type="ECO:0000313" key="1">
    <source>
        <dbReference type="EMBL" id="RTX75389.1"/>
    </source>
</evidence>